<evidence type="ECO:0000256" key="6">
    <source>
        <dbReference type="ARBA" id="ARBA00023002"/>
    </source>
</evidence>
<dbReference type="SUPFAM" id="SSF51905">
    <property type="entry name" value="FAD/NAD(P)-binding domain"/>
    <property type="match status" value="1"/>
</dbReference>
<dbReference type="RefSeq" id="WP_188768628.1">
    <property type="nucleotide sequence ID" value="NZ_BMHK01000004.1"/>
</dbReference>
<comment type="similarity">
    <text evidence="2">Belongs to the FAD-binding monooxygenase family.</text>
</comment>
<dbReference type="GO" id="GO:0050661">
    <property type="term" value="F:NADP binding"/>
    <property type="evidence" value="ECO:0007669"/>
    <property type="project" value="InterPro"/>
</dbReference>
<dbReference type="EMBL" id="BMHK01000004">
    <property type="protein sequence ID" value="GGB91990.1"/>
    <property type="molecule type" value="Genomic_DNA"/>
</dbReference>
<keyword evidence="8" id="KW-1185">Reference proteome</keyword>
<dbReference type="InterPro" id="IPR020946">
    <property type="entry name" value="Flavin_mOase-like"/>
</dbReference>
<gene>
    <name evidence="7" type="ORF">GCM10011494_07950</name>
</gene>
<dbReference type="GO" id="GO:0004499">
    <property type="term" value="F:N,N-dimethylaniline monooxygenase activity"/>
    <property type="evidence" value="ECO:0007669"/>
    <property type="project" value="InterPro"/>
</dbReference>
<dbReference type="PANTHER" id="PTHR43098:SF2">
    <property type="entry name" value="FAD-BINDING MONOOXYGENASE AUSB-RELATED"/>
    <property type="match status" value="1"/>
</dbReference>
<comment type="cofactor">
    <cofactor evidence="1">
        <name>FAD</name>
        <dbReference type="ChEBI" id="CHEBI:57692"/>
    </cofactor>
</comment>
<sequence>MNCQKTIVPAPEEVDIQALKEKYHAEREKRMRREGQNQYAAPEDHFVHDTREHDPFTPVVPRDSVDEDIDVAVLGAGWTGIMAGYHLTKAGVTNFRHIEHAGGFGGTWYWNRYPGIQCDNDAYCYLPLLEEMGHLPSKKFADGKEIYDYIQAIVDRFEFRDKALLHTEITSLRWDESIKRWRISTDREDEIRARFVMMCGGTLSTPKFPAIPGIHRFKGKMFHTSRWDYEYTGGGWDEPVLDKLADKRVAILGTGATSIQAVPYLGKYAKQLYVIQRTPSSVDERPNPPTDPEWAASLKPGWQAERQANFLRAANEIIPPGDPDLICDIWTEINRNLNAELEEEGWPQVSMEEFMRRREVMDFRVMQRLRERVDSIVQDPETAEALKPWYRFMCKRPLSNNDYYATFNRPNVHLVDVSKTAGLEAMTEHGFIHEGKEHEIDCMIFASGFEVTSELKRRWGIETVEGREGVSIYDHWSDGPLTLHGTMTHHFPNMFFTGYVQGGLNGNTTLQFGMQGYHASYVISEALKRGIKAVEPTQEAQDAYVKEFREKELDLSVILNECTPSYFTNEGEKEAKWFLFRGWGPGWDDFQRLVREWREEGSLQGMRLDN</sequence>
<dbReference type="AlphaFoldDB" id="A0A916TPT0"/>
<organism evidence="7 8">
    <name type="scientific">Novosphingobium endophyticum</name>
    <dbReference type="NCBI Taxonomy" id="1955250"/>
    <lineage>
        <taxon>Bacteria</taxon>
        <taxon>Pseudomonadati</taxon>
        <taxon>Pseudomonadota</taxon>
        <taxon>Alphaproteobacteria</taxon>
        <taxon>Sphingomonadales</taxon>
        <taxon>Sphingomonadaceae</taxon>
        <taxon>Novosphingobium</taxon>
    </lineage>
</organism>
<dbReference type="GO" id="GO:0050660">
    <property type="term" value="F:flavin adenine dinucleotide binding"/>
    <property type="evidence" value="ECO:0007669"/>
    <property type="project" value="InterPro"/>
</dbReference>
<keyword evidence="5" id="KW-0521">NADP</keyword>
<name>A0A916TPT0_9SPHN</name>
<reference evidence="7" key="2">
    <citation type="submission" date="2020-09" db="EMBL/GenBank/DDBJ databases">
        <authorList>
            <person name="Sun Q."/>
            <person name="Zhou Y."/>
        </authorList>
    </citation>
    <scope>NUCLEOTIDE SEQUENCE</scope>
    <source>
        <strain evidence="7">CGMCC 1.15095</strain>
    </source>
</reference>
<dbReference type="Gene3D" id="3.50.50.60">
    <property type="entry name" value="FAD/NAD(P)-binding domain"/>
    <property type="match status" value="2"/>
</dbReference>
<accession>A0A916TPT0</accession>
<evidence type="ECO:0000313" key="7">
    <source>
        <dbReference type="EMBL" id="GGB91990.1"/>
    </source>
</evidence>
<dbReference type="Pfam" id="PF00743">
    <property type="entry name" value="FMO-like"/>
    <property type="match status" value="1"/>
</dbReference>
<keyword evidence="4" id="KW-0274">FAD</keyword>
<protein>
    <submittedName>
        <fullName evidence="7">Monooxygenase</fullName>
    </submittedName>
</protein>
<dbReference type="Pfam" id="PF13450">
    <property type="entry name" value="NAD_binding_8"/>
    <property type="match status" value="1"/>
</dbReference>
<evidence type="ECO:0000256" key="5">
    <source>
        <dbReference type="ARBA" id="ARBA00022857"/>
    </source>
</evidence>
<keyword evidence="6" id="KW-0560">Oxidoreductase</keyword>
<evidence type="ECO:0000256" key="3">
    <source>
        <dbReference type="ARBA" id="ARBA00022630"/>
    </source>
</evidence>
<keyword evidence="7" id="KW-0503">Monooxygenase</keyword>
<proteinExistence type="inferred from homology"/>
<comment type="caution">
    <text evidence="7">The sequence shown here is derived from an EMBL/GenBank/DDBJ whole genome shotgun (WGS) entry which is preliminary data.</text>
</comment>
<evidence type="ECO:0000256" key="2">
    <source>
        <dbReference type="ARBA" id="ARBA00010139"/>
    </source>
</evidence>
<dbReference type="PANTHER" id="PTHR43098">
    <property type="entry name" value="L-ORNITHINE N(5)-MONOOXYGENASE-RELATED"/>
    <property type="match status" value="1"/>
</dbReference>
<dbReference type="Proteomes" id="UP000608154">
    <property type="component" value="Unassembled WGS sequence"/>
</dbReference>
<keyword evidence="3" id="KW-0285">Flavoprotein</keyword>
<evidence type="ECO:0000313" key="8">
    <source>
        <dbReference type="Proteomes" id="UP000608154"/>
    </source>
</evidence>
<evidence type="ECO:0000256" key="4">
    <source>
        <dbReference type="ARBA" id="ARBA00022827"/>
    </source>
</evidence>
<evidence type="ECO:0000256" key="1">
    <source>
        <dbReference type="ARBA" id="ARBA00001974"/>
    </source>
</evidence>
<reference evidence="7" key="1">
    <citation type="journal article" date="2014" name="Int. J. Syst. Evol. Microbiol.">
        <title>Complete genome sequence of Corynebacterium casei LMG S-19264T (=DSM 44701T), isolated from a smear-ripened cheese.</title>
        <authorList>
            <consortium name="US DOE Joint Genome Institute (JGI-PGF)"/>
            <person name="Walter F."/>
            <person name="Albersmeier A."/>
            <person name="Kalinowski J."/>
            <person name="Ruckert C."/>
        </authorList>
    </citation>
    <scope>NUCLEOTIDE SEQUENCE</scope>
    <source>
        <strain evidence="7">CGMCC 1.15095</strain>
    </source>
</reference>
<dbReference type="InterPro" id="IPR050775">
    <property type="entry name" value="FAD-binding_Monooxygenases"/>
</dbReference>
<dbReference type="InterPro" id="IPR036188">
    <property type="entry name" value="FAD/NAD-bd_sf"/>
</dbReference>